<comment type="subcellular location">
    <subcellularLocation>
        <location evidence="1">Cell membrane</location>
        <topology evidence="1">Multi-pass membrane protein</topology>
    </subcellularLocation>
</comment>
<keyword evidence="3 6" id="KW-0812">Transmembrane</keyword>
<evidence type="ECO:0000256" key="4">
    <source>
        <dbReference type="ARBA" id="ARBA00022989"/>
    </source>
</evidence>
<keyword evidence="2" id="KW-1003">Cell membrane</keyword>
<feature type="transmembrane region" description="Helical" evidence="6">
    <location>
        <begin position="21"/>
        <end position="41"/>
    </location>
</feature>
<evidence type="ECO:0000256" key="2">
    <source>
        <dbReference type="ARBA" id="ARBA00022475"/>
    </source>
</evidence>
<feature type="transmembrane region" description="Helical" evidence="6">
    <location>
        <begin position="435"/>
        <end position="456"/>
    </location>
</feature>
<accession>A0A285JI33</accession>
<evidence type="ECO:0000313" key="8">
    <source>
        <dbReference type="EMBL" id="SNY58761.1"/>
    </source>
</evidence>
<evidence type="ECO:0000256" key="6">
    <source>
        <dbReference type="SAM" id="Phobius"/>
    </source>
</evidence>
<evidence type="ECO:0000256" key="1">
    <source>
        <dbReference type="ARBA" id="ARBA00004651"/>
    </source>
</evidence>
<feature type="transmembrane region" description="Helical" evidence="6">
    <location>
        <begin position="281"/>
        <end position="303"/>
    </location>
</feature>
<protein>
    <submittedName>
        <fullName evidence="8">FtsX-like permease family protein</fullName>
    </submittedName>
</protein>
<keyword evidence="5 6" id="KW-0472">Membrane</keyword>
<dbReference type="GO" id="GO:0005886">
    <property type="term" value="C:plasma membrane"/>
    <property type="evidence" value="ECO:0007669"/>
    <property type="project" value="UniProtKB-SubCell"/>
</dbReference>
<sequence>MSALRGLWHLFKIQLKNRDTLFLFLTLFSIAYFLAVISLSATPAKQLLQDNLSLLFAAQEEGHPLADAVQMAKAFIDLIALSLFVLGGITLTFIGSRLAVSNRYLFTVCLVNGVSKRRCVVFHVVILTFIGTVALMLAALLSVISWKVLCAAANAFSFPLSSHYEWRYLLDVLVMCFIAYAVTQLPNVIFFLKLQHSNLVNANVNHGESTWGLYVFVISGLLLCAGFYSGNWQITSFLIGLTLVCLLLLFVTTRLFLIVAKRKFLSKWRLFFLSVDMVSKRIGVNVPYIIIVGLSVTILILSLRLTDDILHLLNPALAFVDSELSQINSRLAEQENKLQEFGYLALAIVLIFSAFISLLSASLITTLMNSSAQDVQYRNGLMLSLGLSNKDVWYLMSFEWLVISFITFFPAAVCSHYLIREVYQAQLGIAYQADWTWLSVNIVMATLGTAISAIWLSGSQAKKSITVLLQNS</sequence>
<dbReference type="Proteomes" id="UP000219353">
    <property type="component" value="Unassembled WGS sequence"/>
</dbReference>
<dbReference type="OrthoDB" id="5292592at2"/>
<dbReference type="InterPro" id="IPR003838">
    <property type="entry name" value="ABC3_permease_C"/>
</dbReference>
<dbReference type="AlphaFoldDB" id="A0A285JI33"/>
<evidence type="ECO:0000259" key="7">
    <source>
        <dbReference type="Pfam" id="PF02687"/>
    </source>
</evidence>
<evidence type="ECO:0000256" key="5">
    <source>
        <dbReference type="ARBA" id="ARBA00023136"/>
    </source>
</evidence>
<dbReference type="EMBL" id="OBEB01000008">
    <property type="protein sequence ID" value="SNY58761.1"/>
    <property type="molecule type" value="Genomic_DNA"/>
</dbReference>
<evidence type="ECO:0000313" key="9">
    <source>
        <dbReference type="Proteomes" id="UP000219353"/>
    </source>
</evidence>
<keyword evidence="9" id="KW-1185">Reference proteome</keyword>
<gene>
    <name evidence="8" type="ORF">SAMN06297280_3478</name>
</gene>
<feature type="transmembrane region" description="Helical" evidence="6">
    <location>
        <begin position="341"/>
        <end position="368"/>
    </location>
</feature>
<name>A0A285JI33_9GAMM</name>
<organism evidence="8 9">
    <name type="scientific">Arsukibacterium tuosuense</name>
    <dbReference type="NCBI Taxonomy" id="1323745"/>
    <lineage>
        <taxon>Bacteria</taxon>
        <taxon>Pseudomonadati</taxon>
        <taxon>Pseudomonadota</taxon>
        <taxon>Gammaproteobacteria</taxon>
        <taxon>Chromatiales</taxon>
        <taxon>Chromatiaceae</taxon>
        <taxon>Arsukibacterium</taxon>
    </lineage>
</organism>
<feature type="transmembrane region" description="Helical" evidence="6">
    <location>
        <begin position="120"/>
        <end position="146"/>
    </location>
</feature>
<feature type="transmembrane region" description="Helical" evidence="6">
    <location>
        <begin position="166"/>
        <end position="190"/>
    </location>
</feature>
<keyword evidence="4 6" id="KW-1133">Transmembrane helix</keyword>
<feature type="transmembrane region" description="Helical" evidence="6">
    <location>
        <begin position="211"/>
        <end position="228"/>
    </location>
</feature>
<reference evidence="9" key="1">
    <citation type="submission" date="2017-09" db="EMBL/GenBank/DDBJ databases">
        <authorList>
            <person name="Varghese N."/>
            <person name="Submissions S."/>
        </authorList>
    </citation>
    <scope>NUCLEOTIDE SEQUENCE [LARGE SCALE GENOMIC DNA]</scope>
    <source>
        <strain evidence="9">CGMCC 1.12461</strain>
    </source>
</reference>
<feature type="domain" description="ABC3 transporter permease C-terminal" evidence="7">
    <location>
        <begin position="351"/>
        <end position="462"/>
    </location>
</feature>
<dbReference type="Pfam" id="PF02687">
    <property type="entry name" value="FtsX"/>
    <property type="match status" value="1"/>
</dbReference>
<feature type="transmembrane region" description="Helical" evidence="6">
    <location>
        <begin position="78"/>
        <end position="100"/>
    </location>
</feature>
<dbReference type="RefSeq" id="WP_097112656.1">
    <property type="nucleotide sequence ID" value="NZ_OBEB01000008.1"/>
</dbReference>
<feature type="transmembrane region" description="Helical" evidence="6">
    <location>
        <begin position="392"/>
        <end position="419"/>
    </location>
</feature>
<proteinExistence type="predicted"/>
<feature type="transmembrane region" description="Helical" evidence="6">
    <location>
        <begin position="234"/>
        <end position="260"/>
    </location>
</feature>
<evidence type="ECO:0000256" key="3">
    <source>
        <dbReference type="ARBA" id="ARBA00022692"/>
    </source>
</evidence>